<feature type="binding site" evidence="8">
    <location>
        <begin position="220"/>
        <end position="221"/>
    </location>
    <ligand>
        <name>1-deoxy-D-xylulose 5-phosphate</name>
        <dbReference type="ChEBI" id="CHEBI:57792"/>
    </ligand>
</feature>
<accession>A0ABW8NG17</accession>
<dbReference type="RefSeq" id="WP_416205257.1">
    <property type="nucleotide sequence ID" value="NZ_JBBKTX010000005.1"/>
</dbReference>
<dbReference type="InterPro" id="IPR033983">
    <property type="entry name" value="Thiazole_synthase_ThiG"/>
</dbReference>
<evidence type="ECO:0000256" key="5">
    <source>
        <dbReference type="ARBA" id="ARBA00022977"/>
    </source>
</evidence>
<protein>
    <recommendedName>
        <fullName evidence="3 8">Thiazole synthase</fullName>
        <ecNumber evidence="3 8">2.8.1.10</ecNumber>
    </recommendedName>
</protein>
<comment type="function">
    <text evidence="1 8">Catalyzes the rearrangement of 1-deoxy-D-xylulose 5-phosphate (DXP) to produce the thiazole phosphate moiety of thiamine. Sulfur is provided by the thiocarboxylate moiety of the carrier protein ThiS. In vitro, sulfur can be provided by H(2)S.</text>
</comment>
<dbReference type="HAMAP" id="MF_00443">
    <property type="entry name" value="ThiG"/>
    <property type="match status" value="1"/>
</dbReference>
<dbReference type="Gene3D" id="3.20.20.70">
    <property type="entry name" value="Aldolase class I"/>
    <property type="match status" value="1"/>
</dbReference>
<evidence type="ECO:0000313" key="12">
    <source>
        <dbReference type="Proteomes" id="UP001620597"/>
    </source>
</evidence>
<feature type="binding site" evidence="8">
    <location>
        <position position="171"/>
    </location>
    <ligand>
        <name>1-deoxy-D-xylulose 5-phosphate</name>
        <dbReference type="ChEBI" id="CHEBI:57792"/>
    </ligand>
</feature>
<keyword evidence="12" id="KW-1185">Reference proteome</keyword>
<comment type="similarity">
    <text evidence="8">Belongs to the ThiG family.</text>
</comment>
<feature type="domain" description="Thiazole synthase ThiG" evidence="10">
    <location>
        <begin position="14"/>
        <end position="263"/>
    </location>
</feature>
<evidence type="ECO:0000256" key="4">
    <source>
        <dbReference type="ARBA" id="ARBA00022679"/>
    </source>
</evidence>
<dbReference type="GO" id="GO:1990107">
    <property type="term" value="F:thiazole synthase activity"/>
    <property type="evidence" value="ECO:0007669"/>
    <property type="project" value="UniProtKB-EC"/>
</dbReference>
<feature type="active site" description="Schiff-base intermediate with DXP" evidence="8">
    <location>
        <position position="110"/>
    </location>
</feature>
<organism evidence="11 12">
    <name type="scientific">Oceanobacter antarcticus</name>
    <dbReference type="NCBI Taxonomy" id="3133425"/>
    <lineage>
        <taxon>Bacteria</taxon>
        <taxon>Pseudomonadati</taxon>
        <taxon>Pseudomonadota</taxon>
        <taxon>Gammaproteobacteria</taxon>
        <taxon>Oceanospirillales</taxon>
        <taxon>Oceanospirillaceae</taxon>
        <taxon>Oceanobacter</taxon>
    </lineage>
</organism>
<dbReference type="InterPro" id="IPR013785">
    <property type="entry name" value="Aldolase_TIM"/>
</dbReference>
<evidence type="ECO:0000256" key="9">
    <source>
        <dbReference type="SAM" id="MobiDB-lite"/>
    </source>
</evidence>
<name>A0ABW8NG17_9GAMM</name>
<dbReference type="PANTHER" id="PTHR34266">
    <property type="entry name" value="THIAZOLE SYNTHASE"/>
    <property type="match status" value="1"/>
</dbReference>
<keyword evidence="4 8" id="KW-0808">Transferase</keyword>
<dbReference type="SUPFAM" id="SSF110399">
    <property type="entry name" value="ThiG-like"/>
    <property type="match status" value="1"/>
</dbReference>
<feature type="binding site" evidence="8">
    <location>
        <begin position="198"/>
        <end position="199"/>
    </location>
    <ligand>
        <name>1-deoxy-D-xylulose 5-phosphate</name>
        <dbReference type="ChEBI" id="CHEBI:57792"/>
    </ligand>
</feature>
<evidence type="ECO:0000256" key="7">
    <source>
        <dbReference type="ARBA" id="ARBA00049897"/>
    </source>
</evidence>
<comment type="pathway">
    <text evidence="2 8">Cofactor biosynthesis; thiamine diphosphate biosynthesis.</text>
</comment>
<feature type="compositionally biased region" description="Polar residues" evidence="9">
    <location>
        <begin position="280"/>
        <end position="289"/>
    </location>
</feature>
<sequence length="289" mass="30903">MTARTEAEGQTVALAGENIAGRLWLGSSLYPSPDVMAQAIRSASPGFVTVALRRQTARNIEDNGHWALLQEAVATTKARLLPNTAGCFSAKEAILMANLARELFATSWIKLEVMGDDYSLQPDPFELLDAARELVSQSFKVLPYCTEDLVLCQRLLDAGCVGVMPWGAPIGSGCGLQNLEGLKRLRQRLPQAFMVIDAGLGKPSQAMQAMELGFDAVLLNTAVAKAEQPVAMAAAFAAAVQGGRMAYDAGLMAERPQASPSTPPVGLPFWHQPEPAVPHTTLSREVNES</sequence>
<evidence type="ECO:0000256" key="6">
    <source>
        <dbReference type="ARBA" id="ARBA00023270"/>
    </source>
</evidence>
<keyword evidence="8" id="KW-0963">Cytoplasm</keyword>
<evidence type="ECO:0000259" key="10">
    <source>
        <dbReference type="Pfam" id="PF05690"/>
    </source>
</evidence>
<evidence type="ECO:0000313" key="11">
    <source>
        <dbReference type="EMBL" id="MFK4751898.1"/>
    </source>
</evidence>
<comment type="catalytic activity">
    <reaction evidence="7 8">
        <text>[ThiS sulfur-carrier protein]-C-terminal-Gly-aminoethanethioate + 2-iminoacetate + 1-deoxy-D-xylulose 5-phosphate = [ThiS sulfur-carrier protein]-C-terminal Gly-Gly + 2-[(2R,5Z)-2-carboxy-4-methylthiazol-5(2H)-ylidene]ethyl phosphate + 2 H2O + H(+)</text>
        <dbReference type="Rhea" id="RHEA:26297"/>
        <dbReference type="Rhea" id="RHEA-COMP:12909"/>
        <dbReference type="Rhea" id="RHEA-COMP:19908"/>
        <dbReference type="ChEBI" id="CHEBI:15377"/>
        <dbReference type="ChEBI" id="CHEBI:15378"/>
        <dbReference type="ChEBI" id="CHEBI:57792"/>
        <dbReference type="ChEBI" id="CHEBI:62899"/>
        <dbReference type="ChEBI" id="CHEBI:77846"/>
        <dbReference type="ChEBI" id="CHEBI:90778"/>
        <dbReference type="ChEBI" id="CHEBI:232372"/>
        <dbReference type="EC" id="2.8.1.10"/>
    </reaction>
</comment>
<comment type="caution">
    <text evidence="11">The sequence shown here is derived from an EMBL/GenBank/DDBJ whole genome shotgun (WGS) entry which is preliminary data.</text>
</comment>
<reference evidence="11 12" key="1">
    <citation type="submission" date="2024-03" db="EMBL/GenBank/DDBJ databases">
        <title>High-quality draft genome sequence of Oceanobacter sp. wDCs-4.</title>
        <authorList>
            <person name="Dong C."/>
        </authorList>
    </citation>
    <scope>NUCLEOTIDE SEQUENCE [LARGE SCALE GENOMIC DNA]</scope>
    <source>
        <strain evidence="12">wDCs-4</strain>
    </source>
</reference>
<evidence type="ECO:0000256" key="8">
    <source>
        <dbReference type="HAMAP-Rule" id="MF_00443"/>
    </source>
</evidence>
<dbReference type="Proteomes" id="UP001620597">
    <property type="component" value="Unassembled WGS sequence"/>
</dbReference>
<dbReference type="Pfam" id="PF05690">
    <property type="entry name" value="ThiG"/>
    <property type="match status" value="1"/>
</dbReference>
<comment type="subcellular location">
    <subcellularLocation>
        <location evidence="8">Cytoplasm</location>
    </subcellularLocation>
</comment>
<keyword evidence="5 8" id="KW-0784">Thiamine biosynthesis</keyword>
<feature type="region of interest" description="Disordered" evidence="9">
    <location>
        <begin position="255"/>
        <end position="289"/>
    </location>
</feature>
<keyword evidence="6 8" id="KW-0704">Schiff base</keyword>
<evidence type="ECO:0000256" key="1">
    <source>
        <dbReference type="ARBA" id="ARBA00002834"/>
    </source>
</evidence>
<dbReference type="EC" id="2.8.1.10" evidence="3 8"/>
<evidence type="ECO:0000256" key="3">
    <source>
        <dbReference type="ARBA" id="ARBA00011960"/>
    </source>
</evidence>
<dbReference type="EMBL" id="JBBKTX010000005">
    <property type="protein sequence ID" value="MFK4751898.1"/>
    <property type="molecule type" value="Genomic_DNA"/>
</dbReference>
<proteinExistence type="inferred from homology"/>
<gene>
    <name evidence="8" type="primary">thiG</name>
    <name evidence="11" type="ORF">WG929_05685</name>
</gene>
<dbReference type="PANTHER" id="PTHR34266:SF2">
    <property type="entry name" value="THIAZOLE SYNTHASE"/>
    <property type="match status" value="1"/>
</dbReference>
<dbReference type="CDD" id="cd04728">
    <property type="entry name" value="ThiG"/>
    <property type="match status" value="1"/>
</dbReference>
<evidence type="ECO:0000256" key="2">
    <source>
        <dbReference type="ARBA" id="ARBA00004948"/>
    </source>
</evidence>
<dbReference type="InterPro" id="IPR008867">
    <property type="entry name" value="ThiG"/>
</dbReference>
<comment type="subunit">
    <text evidence="8">Homotetramer. Forms heterodimers with either ThiH or ThiS.</text>
</comment>